<evidence type="ECO:0000256" key="1">
    <source>
        <dbReference type="SAM" id="MobiDB-lite"/>
    </source>
</evidence>
<gene>
    <name evidence="2" type="ORF">MBM_02961</name>
</gene>
<accession>K1Y0S8</accession>
<sequence>MSTLRKSTDASSFAALAPEVQRDPFENQLLPALPVKEKDSLEYELAKAVSNRCLRLVEIKDLITFDRLNLNENIDNAFQVAAESIKKAASYERPYNNGDPFQLMSIHRSLLNQRLQQLHALPEQLIDHKKKLFSAFKKGFAVVLDAEAKTYGAKSFFKSKSRRANDLIDADKLKDFKESLRPIELSFNDSDSSVEINLESAKSTRKLRFTSQIDESKASSSQPESLNRAFDKAIKALSDLLENEDDLSGSRPYSGLANPPSAKFTLINDAINKRKNDTRSFTLKDAATSTSSSNAGPAKRRRPSQLKENERVKDVSTERDYKEAAEA</sequence>
<dbReference type="Proteomes" id="UP000006753">
    <property type="component" value="Unassembled WGS sequence"/>
</dbReference>
<evidence type="ECO:0000313" key="2">
    <source>
        <dbReference type="EMBL" id="EKD18719.1"/>
    </source>
</evidence>
<name>K1Y0S8_MARBU</name>
<evidence type="ECO:0000313" key="3">
    <source>
        <dbReference type="Proteomes" id="UP000006753"/>
    </source>
</evidence>
<dbReference type="KEGG" id="mbe:MBM_02961"/>
<feature type="region of interest" description="Disordered" evidence="1">
    <location>
        <begin position="278"/>
        <end position="327"/>
    </location>
</feature>
<reference evidence="2 3" key="1">
    <citation type="journal article" date="2012" name="BMC Genomics">
        <title>Sequencing the genome of Marssonina brunnea reveals fungus-poplar co-evolution.</title>
        <authorList>
            <person name="Zhu S."/>
            <person name="Cao Y.-Z."/>
            <person name="Jiang C."/>
            <person name="Tan B.-Y."/>
            <person name="Wang Z."/>
            <person name="Feng S."/>
            <person name="Zhang L."/>
            <person name="Su X.-H."/>
            <person name="Brejova B."/>
            <person name="Vinar T."/>
            <person name="Xu M."/>
            <person name="Wang M.-X."/>
            <person name="Zhang S.-G."/>
            <person name="Huang M.-R."/>
            <person name="Wu R."/>
            <person name="Zhou Y."/>
        </authorList>
    </citation>
    <scope>NUCLEOTIDE SEQUENCE [LARGE SCALE GENOMIC DNA]</scope>
    <source>
        <strain evidence="2 3">MB_m1</strain>
    </source>
</reference>
<dbReference type="InParanoid" id="K1Y0S8"/>
<dbReference type="EMBL" id="JH921432">
    <property type="protein sequence ID" value="EKD18719.1"/>
    <property type="molecule type" value="Genomic_DNA"/>
</dbReference>
<dbReference type="AlphaFoldDB" id="K1Y0S8"/>
<dbReference type="HOGENOM" id="CLU_073642_1_0_1"/>
<organism evidence="2 3">
    <name type="scientific">Marssonina brunnea f. sp. multigermtubi (strain MB_m1)</name>
    <name type="common">Marssonina leaf spot fungus</name>
    <dbReference type="NCBI Taxonomy" id="1072389"/>
    <lineage>
        <taxon>Eukaryota</taxon>
        <taxon>Fungi</taxon>
        <taxon>Dikarya</taxon>
        <taxon>Ascomycota</taxon>
        <taxon>Pezizomycotina</taxon>
        <taxon>Leotiomycetes</taxon>
        <taxon>Helotiales</taxon>
        <taxon>Drepanopezizaceae</taxon>
        <taxon>Drepanopeziza</taxon>
    </lineage>
</organism>
<protein>
    <submittedName>
        <fullName evidence="2">Uncharacterized protein</fullName>
    </submittedName>
</protein>
<proteinExistence type="predicted"/>
<feature type="compositionally biased region" description="Basic and acidic residues" evidence="1">
    <location>
        <begin position="305"/>
        <end position="327"/>
    </location>
</feature>
<keyword evidence="3" id="KW-1185">Reference proteome</keyword>